<dbReference type="GO" id="GO:0030170">
    <property type="term" value="F:pyridoxal phosphate binding"/>
    <property type="evidence" value="ECO:0007669"/>
    <property type="project" value="TreeGrafter"/>
</dbReference>
<evidence type="ECO:0000313" key="7">
    <source>
        <dbReference type="Proteomes" id="UP000218418"/>
    </source>
</evidence>
<evidence type="ECO:0000256" key="3">
    <source>
        <dbReference type="ARBA" id="ARBA00023235"/>
    </source>
</evidence>
<evidence type="ECO:0000256" key="2">
    <source>
        <dbReference type="ARBA" id="ARBA00022898"/>
    </source>
</evidence>
<evidence type="ECO:0000256" key="1">
    <source>
        <dbReference type="ARBA" id="ARBA00001933"/>
    </source>
</evidence>
<keyword evidence="2 4" id="KW-0663">Pyridoxal phosphate</keyword>
<feature type="domain" description="Alanine racemase C-terminal" evidence="5">
    <location>
        <begin position="246"/>
        <end position="375"/>
    </location>
</feature>
<dbReference type="Pfam" id="PF01168">
    <property type="entry name" value="Ala_racemase_N"/>
    <property type="match status" value="1"/>
</dbReference>
<dbReference type="Pfam" id="PF00842">
    <property type="entry name" value="Ala_racemase_C"/>
    <property type="match status" value="1"/>
</dbReference>
<dbReference type="Gene3D" id="3.20.20.10">
    <property type="entry name" value="Alanine racemase"/>
    <property type="match status" value="1"/>
</dbReference>
<dbReference type="InterPro" id="IPR001608">
    <property type="entry name" value="Ala_racemase_N"/>
</dbReference>
<evidence type="ECO:0000313" key="6">
    <source>
        <dbReference type="EMBL" id="BAY85763.1"/>
    </source>
</evidence>
<dbReference type="SMART" id="SM01005">
    <property type="entry name" value="Ala_racemase_C"/>
    <property type="match status" value="1"/>
</dbReference>
<organism evidence="6 7">
    <name type="scientific">Calothrix parasitica NIES-267</name>
    <dbReference type="NCBI Taxonomy" id="1973488"/>
    <lineage>
        <taxon>Bacteria</taxon>
        <taxon>Bacillati</taxon>
        <taxon>Cyanobacteriota</taxon>
        <taxon>Cyanophyceae</taxon>
        <taxon>Nostocales</taxon>
        <taxon>Calotrichaceae</taxon>
        <taxon>Calothrix</taxon>
    </lineage>
</organism>
<gene>
    <name evidence="6" type="primary">alr</name>
    <name evidence="6" type="ORF">NIES267_52640</name>
</gene>
<dbReference type="InterPro" id="IPR011079">
    <property type="entry name" value="Ala_racemase_C"/>
</dbReference>
<proteinExistence type="predicted"/>
<sequence length="375" mass="41245">MNQHHIQVKVSRDRFKNNISHIRNIVKPSQLCVVMKANAYGHGLESLAPTAIAAGTDYIGICTNPEATIIRNLGSDAAKNIKLLRLRMALPEELNESIESLNIEEQIGSIEAAKYLSEGGVKRGKQIPVHINIDTGMGRSGFFSNQIEELKLVCGLPGINIVGIMTHFASSDGKELDFTHKQIEDFYKARQALKDYVDNNVLTHTHNSAATVRVNNESNRLVRVGAACYGVRTSQDFQNPPELEPVMSVKTNIAQVRKVPSGKTIGYGSLFTTQRDSLIASLPVGFGEGYPRALFNKGIVLIKGHRCPVVGRVSLNITTVDITDVPEPVRWGDEAVLVGIQGHEKITFEELADKFKSVHTEINLMAGFMNQISYV</sequence>
<reference evidence="6 7" key="1">
    <citation type="submission" date="2017-06" db="EMBL/GenBank/DDBJ databases">
        <title>Genome sequencing of cyanobaciteial culture collection at National Institute for Environmental Studies (NIES).</title>
        <authorList>
            <person name="Hirose Y."/>
            <person name="Shimura Y."/>
            <person name="Fujisawa T."/>
            <person name="Nakamura Y."/>
            <person name="Kawachi M."/>
        </authorList>
    </citation>
    <scope>NUCLEOTIDE SEQUENCE [LARGE SCALE GENOMIC DNA]</scope>
    <source>
        <strain evidence="6 7">NIES-267</strain>
    </source>
</reference>
<name>A0A1Z4LX11_9CYAN</name>
<dbReference type="InterPro" id="IPR020622">
    <property type="entry name" value="Ala_racemase_pyridoxalP-BS"/>
</dbReference>
<dbReference type="GO" id="GO:0030632">
    <property type="term" value="P:D-alanine biosynthetic process"/>
    <property type="evidence" value="ECO:0007669"/>
    <property type="project" value="TreeGrafter"/>
</dbReference>
<dbReference type="Proteomes" id="UP000218418">
    <property type="component" value="Chromosome"/>
</dbReference>
<evidence type="ECO:0000256" key="4">
    <source>
        <dbReference type="PIRSR" id="PIRSR600821-50"/>
    </source>
</evidence>
<dbReference type="GO" id="GO:0008784">
    <property type="term" value="F:alanine racemase activity"/>
    <property type="evidence" value="ECO:0007669"/>
    <property type="project" value="InterPro"/>
</dbReference>
<dbReference type="GO" id="GO:0005829">
    <property type="term" value="C:cytosol"/>
    <property type="evidence" value="ECO:0007669"/>
    <property type="project" value="TreeGrafter"/>
</dbReference>
<dbReference type="SUPFAM" id="SSF50621">
    <property type="entry name" value="Alanine racemase C-terminal domain-like"/>
    <property type="match status" value="1"/>
</dbReference>
<dbReference type="InterPro" id="IPR029066">
    <property type="entry name" value="PLP-binding_barrel"/>
</dbReference>
<dbReference type="InterPro" id="IPR009006">
    <property type="entry name" value="Ala_racemase/Decarboxylase_C"/>
</dbReference>
<feature type="modified residue" description="N6-(pyridoxal phosphate)lysine" evidence="4">
    <location>
        <position position="36"/>
    </location>
</feature>
<dbReference type="PANTHER" id="PTHR30511:SF0">
    <property type="entry name" value="ALANINE RACEMASE, CATABOLIC-RELATED"/>
    <property type="match status" value="1"/>
</dbReference>
<dbReference type="PANTHER" id="PTHR30511">
    <property type="entry name" value="ALANINE RACEMASE"/>
    <property type="match status" value="1"/>
</dbReference>
<dbReference type="CDD" id="cd00430">
    <property type="entry name" value="PLPDE_III_AR"/>
    <property type="match status" value="1"/>
</dbReference>
<comment type="cofactor">
    <cofactor evidence="1 4">
        <name>pyridoxal 5'-phosphate</name>
        <dbReference type="ChEBI" id="CHEBI:597326"/>
    </cofactor>
</comment>
<dbReference type="SUPFAM" id="SSF51419">
    <property type="entry name" value="PLP-binding barrel"/>
    <property type="match status" value="1"/>
</dbReference>
<keyword evidence="7" id="KW-1185">Reference proteome</keyword>
<dbReference type="InterPro" id="IPR000821">
    <property type="entry name" value="Ala_racemase"/>
</dbReference>
<evidence type="ECO:0000259" key="5">
    <source>
        <dbReference type="SMART" id="SM01005"/>
    </source>
</evidence>
<protein>
    <submittedName>
        <fullName evidence="6">Alanine racemase</fullName>
    </submittedName>
</protein>
<dbReference type="PRINTS" id="PR00992">
    <property type="entry name" value="ALARACEMASE"/>
</dbReference>
<dbReference type="Gene3D" id="2.40.37.10">
    <property type="entry name" value="Lyase, Ornithine Decarboxylase, Chain A, domain 1"/>
    <property type="match status" value="1"/>
</dbReference>
<dbReference type="OrthoDB" id="9813814at2"/>
<dbReference type="PROSITE" id="PS00395">
    <property type="entry name" value="ALANINE_RACEMASE"/>
    <property type="match status" value="1"/>
</dbReference>
<accession>A0A1Z4LX11</accession>
<dbReference type="EMBL" id="AP018227">
    <property type="protein sequence ID" value="BAY85763.1"/>
    <property type="molecule type" value="Genomic_DNA"/>
</dbReference>
<keyword evidence="3" id="KW-0413">Isomerase</keyword>
<dbReference type="NCBIfam" id="TIGR00492">
    <property type="entry name" value="alr"/>
    <property type="match status" value="1"/>
</dbReference>
<dbReference type="AlphaFoldDB" id="A0A1Z4LX11"/>